<dbReference type="PROSITE" id="PS50827">
    <property type="entry name" value="DDT"/>
    <property type="match status" value="1"/>
</dbReference>
<dbReference type="PANTHER" id="PTHR45915:SF1">
    <property type="entry name" value="BROMODOMAIN ADJACENT TO ZINC FINGER DOMAIN PROTEIN 2B"/>
    <property type="match status" value="1"/>
</dbReference>
<feature type="non-terminal residue" evidence="5">
    <location>
        <position position="1"/>
    </location>
</feature>
<dbReference type="Pfam" id="PF15613">
    <property type="entry name" value="WSD"/>
    <property type="match status" value="2"/>
</dbReference>
<dbReference type="InterPro" id="IPR028941">
    <property type="entry name" value="WHIM2_dom"/>
</dbReference>
<dbReference type="Pfam" id="PF15612">
    <property type="entry name" value="WHIM1"/>
    <property type="match status" value="1"/>
</dbReference>
<evidence type="ECO:0000256" key="1">
    <source>
        <dbReference type="ARBA" id="ARBA00004123"/>
    </source>
</evidence>
<dbReference type="Pfam" id="PF02791">
    <property type="entry name" value="DDT"/>
    <property type="match status" value="1"/>
</dbReference>
<keyword evidence="2" id="KW-0539">Nucleus</keyword>
<dbReference type="OrthoDB" id="21449at2759"/>
<feature type="domain" description="DDT" evidence="4">
    <location>
        <begin position="15"/>
        <end position="80"/>
    </location>
</feature>
<dbReference type="InterPro" id="IPR018501">
    <property type="entry name" value="DDT_dom"/>
</dbReference>
<evidence type="ECO:0000259" key="4">
    <source>
        <dbReference type="PROSITE" id="PS50827"/>
    </source>
</evidence>
<organism evidence="5">
    <name type="scientific">Aquarana catesbeiana</name>
    <name type="common">American bullfrog</name>
    <name type="synonym">Rana catesbeiana</name>
    <dbReference type="NCBI Taxonomy" id="8400"/>
    <lineage>
        <taxon>Eukaryota</taxon>
        <taxon>Metazoa</taxon>
        <taxon>Chordata</taxon>
        <taxon>Craniata</taxon>
        <taxon>Vertebrata</taxon>
        <taxon>Euteleostomi</taxon>
        <taxon>Amphibia</taxon>
        <taxon>Batrachia</taxon>
        <taxon>Anura</taxon>
        <taxon>Neobatrachia</taxon>
        <taxon>Ranoidea</taxon>
        <taxon>Ranidae</taxon>
        <taxon>Aquarana</taxon>
    </lineage>
</organism>
<feature type="compositionally biased region" description="Basic and acidic residues" evidence="3">
    <location>
        <begin position="254"/>
        <end position="276"/>
    </location>
</feature>
<dbReference type="PANTHER" id="PTHR45915">
    <property type="entry name" value="TRANSCRIPTION INTERMEDIARY FACTOR"/>
    <property type="match status" value="1"/>
</dbReference>
<proteinExistence type="predicted"/>
<feature type="region of interest" description="Disordered" evidence="3">
    <location>
        <begin position="427"/>
        <end position="449"/>
    </location>
</feature>
<name>A0A2G9RC33_AQUCT</name>
<sequence>PLPELHRIPGLILSGATFSNCLMVVQFLRNFGKVLDFDLHSDIPSLGVFQEGLLNMGESMGQVQDLLVRLLSAAVCDPGVPPGYKAKTALGEHLMNIGINRDNVSEILQIYMEAHCGQTELIESLKTKSFQAHTPSEKASVFAFLVNELACSKSVVSEIDKSLEHMSNLRRDKWMDDGDQTATVEELEKQIEKLVKQQNQYRKKLFESSHSLRSMMFGQDRYRRRYWILPQCGGIFVEGMESGEAPEEMAKERERHRQAENVEIKEENLDGLDEKPNCLNSSPGEQKCLKDKDSTNLFLQKPGSFSKLSKLLEVAKMPPEMDFVPPKPSISPNGCSVPFQNTTRSTPISLQASTSQCNPEKTDLNPFSPVISGSGKFYNSPVIPNEQLLKTLTDRSRQWFSLLPRTPCDDTSITHIESSASVASTSQLCHHSQSPSPVPSPIMNSSCTQSSMGHSSFSISPLQMKPGLPMMGLQFCGWPSPVVPTNLQFSPPMPGLGLGLSGLPEGNGPTFLTPNAQMSKSESPVQQSDKSNGTPLPAVELPKQMDFPSPRPIPDEMQFGWWRITDLEDLKSLLKVLNLRGIREKSLQKQIQKHLDYITQACLKNRDPIIDVKGRDKCELTRDVVENWCVEDHEMEIDIAILQQVEDLERRVASASLQVK</sequence>
<dbReference type="EMBL" id="KV958362">
    <property type="protein sequence ID" value="PIO24773.1"/>
    <property type="molecule type" value="Genomic_DNA"/>
</dbReference>
<feature type="region of interest" description="Disordered" evidence="3">
    <location>
        <begin position="254"/>
        <end position="286"/>
    </location>
</feature>
<gene>
    <name evidence="5" type="ORF">AB205_0220400</name>
</gene>
<dbReference type="AlphaFoldDB" id="A0A2G9RC33"/>
<feature type="non-terminal residue" evidence="5">
    <location>
        <position position="660"/>
    </location>
</feature>
<dbReference type="GO" id="GO:0005634">
    <property type="term" value="C:nucleus"/>
    <property type="evidence" value="ECO:0007669"/>
    <property type="project" value="UniProtKB-SubCell"/>
</dbReference>
<comment type="subcellular location">
    <subcellularLocation>
        <location evidence="1">Nucleus</location>
    </subcellularLocation>
</comment>
<reference evidence="5" key="1">
    <citation type="submission" date="2017-08" db="EMBL/GenBank/DDBJ databases">
        <title>Assembly of the North American Bullfrog Genome.</title>
        <authorList>
            <person name="Warren R.L."/>
            <person name="Vandervalk B.P."/>
            <person name="Kucuk E."/>
            <person name="Birol I."/>
            <person name="Helbing C."/>
            <person name="Pandoh P."/>
            <person name="Behsaz B."/>
            <person name="Mohamadi H."/>
            <person name="Chu J."/>
            <person name="Jackman S."/>
            <person name="Hammond S.A."/>
            <person name="Veldhoen N."/>
            <person name="Kirk H."/>
            <person name="Zhao Y."/>
            <person name="Coope R."/>
            <person name="Pleasance S."/>
            <person name="Moore R."/>
            <person name="Holt R."/>
        </authorList>
    </citation>
    <scope>NUCLEOTIDE SEQUENCE</scope>
    <source>
        <strain evidence="5">Bruno</strain>
        <tissue evidence="5">Liver</tissue>
    </source>
</reference>
<accession>A0A2G9RC33</accession>
<evidence type="ECO:0000256" key="2">
    <source>
        <dbReference type="ARBA" id="ARBA00023242"/>
    </source>
</evidence>
<dbReference type="GO" id="GO:0000785">
    <property type="term" value="C:chromatin"/>
    <property type="evidence" value="ECO:0007669"/>
    <property type="project" value="TreeGrafter"/>
</dbReference>
<protein>
    <recommendedName>
        <fullName evidence="4">DDT domain-containing protein</fullName>
    </recommendedName>
</protein>
<feature type="region of interest" description="Disordered" evidence="3">
    <location>
        <begin position="514"/>
        <end position="544"/>
    </location>
</feature>
<evidence type="ECO:0000256" key="3">
    <source>
        <dbReference type="SAM" id="MobiDB-lite"/>
    </source>
</evidence>
<feature type="compositionally biased region" description="Polar residues" evidence="3">
    <location>
        <begin position="514"/>
        <end position="534"/>
    </location>
</feature>
<dbReference type="SMART" id="SM00571">
    <property type="entry name" value="DDT"/>
    <property type="match status" value="1"/>
</dbReference>
<dbReference type="InterPro" id="IPR028942">
    <property type="entry name" value="WHIM1_dom"/>
</dbReference>
<evidence type="ECO:0000313" key="5">
    <source>
        <dbReference type="EMBL" id="PIO24773.1"/>
    </source>
</evidence>